<organism evidence="1 2">
    <name type="scientific">Chilo suppressalis</name>
    <name type="common">Asiatic rice borer moth</name>
    <dbReference type="NCBI Taxonomy" id="168631"/>
    <lineage>
        <taxon>Eukaryota</taxon>
        <taxon>Metazoa</taxon>
        <taxon>Ecdysozoa</taxon>
        <taxon>Arthropoda</taxon>
        <taxon>Hexapoda</taxon>
        <taxon>Insecta</taxon>
        <taxon>Pterygota</taxon>
        <taxon>Neoptera</taxon>
        <taxon>Endopterygota</taxon>
        <taxon>Lepidoptera</taxon>
        <taxon>Glossata</taxon>
        <taxon>Ditrysia</taxon>
        <taxon>Pyraloidea</taxon>
        <taxon>Crambidae</taxon>
        <taxon>Crambinae</taxon>
        <taxon>Chilo</taxon>
    </lineage>
</organism>
<protein>
    <submittedName>
        <fullName evidence="1">Uncharacterized protein</fullName>
    </submittedName>
</protein>
<reference evidence="1" key="1">
    <citation type="submission" date="2021-12" db="EMBL/GenBank/DDBJ databases">
        <authorList>
            <person name="King R."/>
        </authorList>
    </citation>
    <scope>NUCLEOTIDE SEQUENCE</scope>
</reference>
<dbReference type="EMBL" id="OU963909">
    <property type="protein sequence ID" value="CAH0400137.1"/>
    <property type="molecule type" value="Genomic_DNA"/>
</dbReference>
<accession>A0ABN8B0E9</accession>
<evidence type="ECO:0000313" key="2">
    <source>
        <dbReference type="Proteomes" id="UP001153292"/>
    </source>
</evidence>
<evidence type="ECO:0000313" key="1">
    <source>
        <dbReference type="EMBL" id="CAH0400137.1"/>
    </source>
</evidence>
<name>A0ABN8B0E9_CHISP</name>
<dbReference type="Proteomes" id="UP001153292">
    <property type="component" value="Chromosome 16"/>
</dbReference>
<sequence>MGKVVQTLNAYLLDTTKCCMSVERLKQFCLCRRGEGENEIDFQI</sequence>
<keyword evidence="2" id="KW-1185">Reference proteome</keyword>
<gene>
    <name evidence="1" type="ORF">CHILSU_LOCUS3322</name>
</gene>
<proteinExistence type="predicted"/>